<feature type="coiled-coil region" evidence="1">
    <location>
        <begin position="1"/>
        <end position="59"/>
    </location>
</feature>
<evidence type="ECO:0000313" key="3">
    <source>
        <dbReference type="Proteomes" id="UP000475214"/>
    </source>
</evidence>
<evidence type="ECO:0000256" key="1">
    <source>
        <dbReference type="SAM" id="Coils"/>
    </source>
</evidence>
<keyword evidence="1" id="KW-0175">Coiled coil</keyword>
<dbReference type="EMBL" id="JAAGOA010000007">
    <property type="protein sequence ID" value="NEE00869.1"/>
    <property type="molecule type" value="Genomic_DNA"/>
</dbReference>
<accession>A0A6L9S731</accession>
<dbReference type="RefSeq" id="WP_163737435.1">
    <property type="nucleotide sequence ID" value="NZ_JAAGOA010000007.1"/>
</dbReference>
<protein>
    <submittedName>
        <fullName evidence="2">Uncharacterized protein</fullName>
    </submittedName>
</protein>
<dbReference type="Proteomes" id="UP000475214">
    <property type="component" value="Unassembled WGS sequence"/>
</dbReference>
<keyword evidence="3" id="KW-1185">Reference proteome</keyword>
<comment type="caution">
    <text evidence="2">The sequence shown here is derived from an EMBL/GenBank/DDBJ whole genome shotgun (WGS) entry which is preliminary data.</text>
</comment>
<evidence type="ECO:0000313" key="2">
    <source>
        <dbReference type="EMBL" id="NEE00869.1"/>
    </source>
</evidence>
<organism evidence="2 3">
    <name type="scientific">Phytoactinopolyspora halotolerans</name>
    <dbReference type="NCBI Taxonomy" id="1981512"/>
    <lineage>
        <taxon>Bacteria</taxon>
        <taxon>Bacillati</taxon>
        <taxon>Actinomycetota</taxon>
        <taxon>Actinomycetes</taxon>
        <taxon>Jiangellales</taxon>
        <taxon>Jiangellaceae</taxon>
        <taxon>Phytoactinopolyspora</taxon>
    </lineage>
</organism>
<reference evidence="2 3" key="1">
    <citation type="submission" date="2020-02" db="EMBL/GenBank/DDBJ databases">
        <authorList>
            <person name="Li X.-J."/>
            <person name="Han X.-M."/>
        </authorList>
    </citation>
    <scope>NUCLEOTIDE SEQUENCE [LARGE SCALE GENOMIC DNA]</scope>
    <source>
        <strain evidence="2 3">CCTCC AB 2017055</strain>
    </source>
</reference>
<gene>
    <name evidence="2" type="ORF">G1H10_11895</name>
</gene>
<dbReference type="AlphaFoldDB" id="A0A6L9S731"/>
<name>A0A6L9S731_9ACTN</name>
<sequence length="114" mass="12409">MSSLEERVTALESRVDDLAARNGHTAGIAVEAAHDARTARDAHQQNIELLNALRKTQAEHSRALAEHGRMLAEHSERLDSIDGKLGQLTVGVHTIESLLHRLVDEDGTALSDDT</sequence>
<proteinExistence type="predicted"/>